<evidence type="ECO:0000256" key="1">
    <source>
        <dbReference type="SAM" id="MobiDB-lite"/>
    </source>
</evidence>
<dbReference type="VEuPathDB" id="FungiDB:ASPZODRAFT_135089"/>
<organism evidence="2 3">
    <name type="scientific">Penicilliopsis zonata CBS 506.65</name>
    <dbReference type="NCBI Taxonomy" id="1073090"/>
    <lineage>
        <taxon>Eukaryota</taxon>
        <taxon>Fungi</taxon>
        <taxon>Dikarya</taxon>
        <taxon>Ascomycota</taxon>
        <taxon>Pezizomycotina</taxon>
        <taxon>Eurotiomycetes</taxon>
        <taxon>Eurotiomycetidae</taxon>
        <taxon>Eurotiales</taxon>
        <taxon>Aspergillaceae</taxon>
        <taxon>Penicilliopsis</taxon>
    </lineage>
</organism>
<accession>A0A1L9SAX0</accession>
<protein>
    <submittedName>
        <fullName evidence="2">Uncharacterized protein</fullName>
    </submittedName>
</protein>
<evidence type="ECO:0000313" key="2">
    <source>
        <dbReference type="EMBL" id="OJJ44286.1"/>
    </source>
</evidence>
<dbReference type="EMBL" id="KV878348">
    <property type="protein sequence ID" value="OJJ44286.1"/>
    <property type="molecule type" value="Genomic_DNA"/>
</dbReference>
<dbReference type="Proteomes" id="UP000184188">
    <property type="component" value="Unassembled WGS sequence"/>
</dbReference>
<sequence length="54" mass="6678">MDVPDRRILHPARDQHHALDKWPELTREKIKNTKKKRHHSWPNSCMRKRAREIE</sequence>
<dbReference type="GeneID" id="34610167"/>
<reference evidence="3" key="1">
    <citation type="journal article" date="2017" name="Genome Biol.">
        <title>Comparative genomics reveals high biological diversity and specific adaptations in the industrially and medically important fungal genus Aspergillus.</title>
        <authorList>
            <person name="de Vries R.P."/>
            <person name="Riley R."/>
            <person name="Wiebenga A."/>
            <person name="Aguilar-Osorio G."/>
            <person name="Amillis S."/>
            <person name="Uchima C.A."/>
            <person name="Anderluh G."/>
            <person name="Asadollahi M."/>
            <person name="Askin M."/>
            <person name="Barry K."/>
            <person name="Battaglia E."/>
            <person name="Bayram O."/>
            <person name="Benocci T."/>
            <person name="Braus-Stromeyer S.A."/>
            <person name="Caldana C."/>
            <person name="Canovas D."/>
            <person name="Cerqueira G.C."/>
            <person name="Chen F."/>
            <person name="Chen W."/>
            <person name="Choi C."/>
            <person name="Clum A."/>
            <person name="Dos Santos R.A."/>
            <person name="Damasio A.R."/>
            <person name="Diallinas G."/>
            <person name="Emri T."/>
            <person name="Fekete E."/>
            <person name="Flipphi M."/>
            <person name="Freyberg S."/>
            <person name="Gallo A."/>
            <person name="Gournas C."/>
            <person name="Habgood R."/>
            <person name="Hainaut M."/>
            <person name="Harispe M.L."/>
            <person name="Henrissat B."/>
            <person name="Hilden K.S."/>
            <person name="Hope R."/>
            <person name="Hossain A."/>
            <person name="Karabika E."/>
            <person name="Karaffa L."/>
            <person name="Karanyi Z."/>
            <person name="Krasevec N."/>
            <person name="Kuo A."/>
            <person name="Kusch H."/>
            <person name="LaButti K."/>
            <person name="Lagendijk E.L."/>
            <person name="Lapidus A."/>
            <person name="Levasseur A."/>
            <person name="Lindquist E."/>
            <person name="Lipzen A."/>
            <person name="Logrieco A.F."/>
            <person name="MacCabe A."/>
            <person name="Maekelae M.R."/>
            <person name="Malavazi I."/>
            <person name="Melin P."/>
            <person name="Meyer V."/>
            <person name="Mielnichuk N."/>
            <person name="Miskei M."/>
            <person name="Molnar A.P."/>
            <person name="Mule G."/>
            <person name="Ngan C.Y."/>
            <person name="Orejas M."/>
            <person name="Orosz E."/>
            <person name="Ouedraogo J.P."/>
            <person name="Overkamp K.M."/>
            <person name="Park H.-S."/>
            <person name="Perrone G."/>
            <person name="Piumi F."/>
            <person name="Punt P.J."/>
            <person name="Ram A.F."/>
            <person name="Ramon A."/>
            <person name="Rauscher S."/>
            <person name="Record E."/>
            <person name="Riano-Pachon D.M."/>
            <person name="Robert V."/>
            <person name="Roehrig J."/>
            <person name="Ruller R."/>
            <person name="Salamov A."/>
            <person name="Salih N.S."/>
            <person name="Samson R.A."/>
            <person name="Sandor E."/>
            <person name="Sanguinetti M."/>
            <person name="Schuetze T."/>
            <person name="Sepcic K."/>
            <person name="Shelest E."/>
            <person name="Sherlock G."/>
            <person name="Sophianopoulou V."/>
            <person name="Squina F.M."/>
            <person name="Sun H."/>
            <person name="Susca A."/>
            <person name="Todd R.B."/>
            <person name="Tsang A."/>
            <person name="Unkles S.E."/>
            <person name="van de Wiele N."/>
            <person name="van Rossen-Uffink D."/>
            <person name="Oliveira J.V."/>
            <person name="Vesth T.C."/>
            <person name="Visser J."/>
            <person name="Yu J.-H."/>
            <person name="Zhou M."/>
            <person name="Andersen M.R."/>
            <person name="Archer D.B."/>
            <person name="Baker S.E."/>
            <person name="Benoit I."/>
            <person name="Brakhage A.A."/>
            <person name="Braus G.H."/>
            <person name="Fischer R."/>
            <person name="Frisvad J.C."/>
            <person name="Goldman G.H."/>
            <person name="Houbraken J."/>
            <person name="Oakley B."/>
            <person name="Pocsi I."/>
            <person name="Scazzocchio C."/>
            <person name="Seiboth B."/>
            <person name="vanKuyk P.A."/>
            <person name="Wortman J."/>
            <person name="Dyer P.S."/>
            <person name="Grigoriev I.V."/>
        </authorList>
    </citation>
    <scope>NUCLEOTIDE SEQUENCE [LARGE SCALE GENOMIC DNA]</scope>
    <source>
        <strain evidence="3">CBS 506.65</strain>
    </source>
</reference>
<proteinExistence type="predicted"/>
<dbReference type="AlphaFoldDB" id="A0A1L9SAX0"/>
<feature type="compositionally biased region" description="Basic residues" evidence="1">
    <location>
        <begin position="32"/>
        <end position="54"/>
    </location>
</feature>
<gene>
    <name evidence="2" type="ORF">ASPZODRAFT_135089</name>
</gene>
<feature type="region of interest" description="Disordered" evidence="1">
    <location>
        <begin position="31"/>
        <end position="54"/>
    </location>
</feature>
<keyword evidence="3" id="KW-1185">Reference proteome</keyword>
<name>A0A1L9SAX0_9EURO</name>
<evidence type="ECO:0000313" key="3">
    <source>
        <dbReference type="Proteomes" id="UP000184188"/>
    </source>
</evidence>
<dbReference type="RefSeq" id="XP_022578796.1">
    <property type="nucleotide sequence ID" value="XM_022723702.1"/>
</dbReference>